<keyword evidence="3" id="KW-1185">Reference proteome</keyword>
<sequence length="332" mass="38034">MNLRENAMAIYNREQPDFYGDLMDAIVLVPDPVLMGDMCPQDGLEHKDSWGTVYVYKPGAPGPHPRVNSENAVIKDIEKWEEQLTVPDLDHLDWTLVKEEAAKVDRREKFVGFMCAGGLFERSHHLMGMEEALVNYLEYPDEMAALLRVIADYKIKYIKMVAEQIHPDIIFYHDDWGSKQNVFLPPRVWRQIIKPLQKEIADTIHACGMIYMHHADCICQPIVTDMVEIGVDIWQGTIAQNDIVEIQRVTEGKLAMVGGIDGPKVDIENITEEEIRAEVRRAIDTYCPGGRFYPSIPNGICFREWNNSIVMDELHSYGRKYAQEHPVGKYLG</sequence>
<dbReference type="Proteomes" id="UP001600941">
    <property type="component" value="Unassembled WGS sequence"/>
</dbReference>
<evidence type="ECO:0000259" key="1">
    <source>
        <dbReference type="Pfam" id="PF01208"/>
    </source>
</evidence>
<dbReference type="SUPFAM" id="SSF51726">
    <property type="entry name" value="UROD/MetE-like"/>
    <property type="match status" value="1"/>
</dbReference>
<feature type="domain" description="Uroporphyrinogen decarboxylase (URO-D)" evidence="1">
    <location>
        <begin position="103"/>
        <end position="285"/>
    </location>
</feature>
<dbReference type="InterPro" id="IPR052024">
    <property type="entry name" value="Methanogen_methyltrans"/>
</dbReference>
<organism evidence="2 3">
    <name type="scientific">Blautia parvula</name>
    <dbReference type="NCBI Taxonomy" id="2877527"/>
    <lineage>
        <taxon>Bacteria</taxon>
        <taxon>Bacillati</taxon>
        <taxon>Bacillota</taxon>
        <taxon>Clostridia</taxon>
        <taxon>Lachnospirales</taxon>
        <taxon>Lachnospiraceae</taxon>
        <taxon>Blautia</taxon>
    </lineage>
</organism>
<dbReference type="InterPro" id="IPR038071">
    <property type="entry name" value="UROD/MetE-like_sf"/>
</dbReference>
<comment type="caution">
    <text evidence="2">The sequence shown here is derived from an EMBL/GenBank/DDBJ whole genome shotgun (WGS) entry which is preliminary data.</text>
</comment>
<dbReference type="Pfam" id="PF01208">
    <property type="entry name" value="URO-D"/>
    <property type="match status" value="1"/>
</dbReference>
<name>A0ABQ0BXD9_9FIRM</name>
<dbReference type="Gene3D" id="3.20.20.210">
    <property type="match status" value="1"/>
</dbReference>
<protein>
    <submittedName>
        <fullName evidence="2">Uroporphyrinogen decarboxylase family protein</fullName>
    </submittedName>
</protein>
<accession>A0ABQ0BXD9</accession>
<reference evidence="2 3" key="1">
    <citation type="submission" date="2024-04" db="EMBL/GenBank/DDBJ databases">
        <title>Defined microbial consortia suppress multidrug-resistant proinflammatory Enterobacteriaceae via ecological control.</title>
        <authorList>
            <person name="Furuichi M."/>
            <person name="Kawaguchi T."/>
            <person name="Pust M."/>
            <person name="Yasuma K."/>
            <person name="Plichta D."/>
            <person name="Hasegawa N."/>
            <person name="Ohya T."/>
            <person name="Bhattarai S."/>
            <person name="Sasajima S."/>
            <person name="Aoto Y."/>
            <person name="Tuganbaev T."/>
            <person name="Yaginuma M."/>
            <person name="Ueda M."/>
            <person name="Okahashi N."/>
            <person name="Amafuji K."/>
            <person name="Kiridooshi Y."/>
            <person name="Sugita K."/>
            <person name="Strazar M."/>
            <person name="Skelly A."/>
            <person name="Suda W."/>
            <person name="Hattori M."/>
            <person name="Nakamoto N."/>
            <person name="Caballero S."/>
            <person name="Norman J."/>
            <person name="Olle B."/>
            <person name="Tanoue T."/>
            <person name="Arita M."/>
            <person name="Bucci V."/>
            <person name="Atarashi K."/>
            <person name="Xavier R."/>
            <person name="Honda K."/>
        </authorList>
    </citation>
    <scope>NUCLEOTIDE SEQUENCE [LARGE SCALE GENOMIC DNA]</scope>
    <source>
        <strain evidence="3">k34-0107-D12</strain>
    </source>
</reference>
<evidence type="ECO:0000313" key="2">
    <source>
        <dbReference type="EMBL" id="GAA6501206.1"/>
    </source>
</evidence>
<dbReference type="RefSeq" id="WP_227210040.1">
    <property type="nucleotide sequence ID" value="NZ_BAABZQ010000001.1"/>
</dbReference>
<dbReference type="PANTHER" id="PTHR47099:SF1">
    <property type="entry name" value="METHYLCOBAMIDE:COM METHYLTRANSFERASE MTBA"/>
    <property type="match status" value="1"/>
</dbReference>
<dbReference type="EMBL" id="BAABZQ010000001">
    <property type="protein sequence ID" value="GAA6501206.1"/>
    <property type="molecule type" value="Genomic_DNA"/>
</dbReference>
<dbReference type="InterPro" id="IPR000257">
    <property type="entry name" value="Uroporphyrinogen_deCOase"/>
</dbReference>
<proteinExistence type="predicted"/>
<dbReference type="PANTHER" id="PTHR47099">
    <property type="entry name" value="METHYLCOBAMIDE:COM METHYLTRANSFERASE MTBA"/>
    <property type="match status" value="1"/>
</dbReference>
<evidence type="ECO:0000313" key="3">
    <source>
        <dbReference type="Proteomes" id="UP001600941"/>
    </source>
</evidence>
<gene>
    <name evidence="2" type="ORF">K340107D12_40220</name>
</gene>